<accession>A0A6J5NUC7</accession>
<name>A0A6J5NUC7_9CAUD</name>
<dbReference type="EMBL" id="LR796755">
    <property type="protein sequence ID" value="CAB4163320.1"/>
    <property type="molecule type" value="Genomic_DNA"/>
</dbReference>
<organism evidence="1">
    <name type="scientific">uncultured Caudovirales phage</name>
    <dbReference type="NCBI Taxonomy" id="2100421"/>
    <lineage>
        <taxon>Viruses</taxon>
        <taxon>Duplodnaviria</taxon>
        <taxon>Heunggongvirae</taxon>
        <taxon>Uroviricota</taxon>
        <taxon>Caudoviricetes</taxon>
        <taxon>Peduoviridae</taxon>
        <taxon>Maltschvirus</taxon>
        <taxon>Maltschvirus maltsch</taxon>
    </lineage>
</organism>
<evidence type="ECO:0000313" key="1">
    <source>
        <dbReference type="EMBL" id="CAB4163320.1"/>
    </source>
</evidence>
<proteinExistence type="predicted"/>
<gene>
    <name evidence="1" type="ORF">UFOVP800_18</name>
</gene>
<sequence>MICELCKTDLTAFDIRMQDLLQGICLNCGKAGDWQHMTPEESRRCSELHAWANMTPDQRTAYDRNRGN</sequence>
<protein>
    <submittedName>
        <fullName evidence="1">Uncharacterized protein</fullName>
    </submittedName>
</protein>
<reference evidence="1" key="1">
    <citation type="submission" date="2020-04" db="EMBL/GenBank/DDBJ databases">
        <authorList>
            <person name="Chiriac C."/>
            <person name="Salcher M."/>
            <person name="Ghai R."/>
            <person name="Kavagutti S V."/>
        </authorList>
    </citation>
    <scope>NUCLEOTIDE SEQUENCE</scope>
</reference>